<dbReference type="PANTHER" id="PTHR33546">
    <property type="entry name" value="LARGE, MULTIFUNCTIONAL SECRETED PROTEIN-RELATED"/>
    <property type="match status" value="1"/>
</dbReference>
<dbReference type="SUPFAM" id="SSF49503">
    <property type="entry name" value="Cupredoxins"/>
    <property type="match status" value="1"/>
</dbReference>
<feature type="domain" description="DUF7133" evidence="8">
    <location>
        <begin position="280"/>
        <end position="664"/>
    </location>
</feature>
<feature type="domain" description="Blue (type 1) copper" evidence="6">
    <location>
        <begin position="1053"/>
        <end position="1171"/>
    </location>
</feature>
<keyword evidence="10" id="KW-1185">Reference proteome</keyword>
<dbReference type="Pfam" id="PF23500">
    <property type="entry name" value="DUF7133"/>
    <property type="match status" value="1"/>
</dbReference>
<evidence type="ECO:0000256" key="5">
    <source>
        <dbReference type="SAM" id="MobiDB-lite"/>
    </source>
</evidence>
<dbReference type="InterPro" id="IPR029010">
    <property type="entry name" value="ThuA-like"/>
</dbReference>
<dbReference type="InterPro" id="IPR008979">
    <property type="entry name" value="Galactose-bd-like_sf"/>
</dbReference>
<gene>
    <name evidence="9" type="ORF">SAMN06296052_12813</name>
</gene>
<dbReference type="InterPro" id="IPR028871">
    <property type="entry name" value="BlueCu_1_BS"/>
</dbReference>
<name>A0A239KFQ1_9BACT</name>
<keyword evidence="3" id="KW-0249">Electron transport</keyword>
<dbReference type="AlphaFoldDB" id="A0A239KFQ1"/>
<dbReference type="Gene3D" id="2.120.10.30">
    <property type="entry name" value="TolB, C-terminal domain"/>
    <property type="match status" value="1"/>
</dbReference>
<keyword evidence="2" id="KW-0479">Metal-binding</keyword>
<dbReference type="Proteomes" id="UP000198432">
    <property type="component" value="Unassembled WGS sequence"/>
</dbReference>
<dbReference type="PROSITE" id="PS00196">
    <property type="entry name" value="COPPER_BLUE"/>
    <property type="match status" value="1"/>
</dbReference>
<dbReference type="Gene3D" id="2.60.120.260">
    <property type="entry name" value="Galactose-binding domain-like"/>
    <property type="match status" value="1"/>
</dbReference>
<dbReference type="InterPro" id="IPR008972">
    <property type="entry name" value="Cupredoxin"/>
</dbReference>
<keyword evidence="4" id="KW-0186">Copper</keyword>
<dbReference type="PROSITE" id="PS51257">
    <property type="entry name" value="PROKAR_LIPOPROTEIN"/>
    <property type="match status" value="1"/>
</dbReference>
<dbReference type="PANTHER" id="PTHR33546:SF1">
    <property type="entry name" value="LARGE, MULTIFUNCTIONAL SECRETED PROTEIN"/>
    <property type="match status" value="1"/>
</dbReference>
<dbReference type="EMBL" id="FZOQ01000028">
    <property type="protein sequence ID" value="SNT16479.1"/>
    <property type="molecule type" value="Genomic_DNA"/>
</dbReference>
<proteinExistence type="predicted"/>
<evidence type="ECO:0000313" key="9">
    <source>
        <dbReference type="EMBL" id="SNT16479.1"/>
    </source>
</evidence>
<feature type="domain" description="ThuA-like" evidence="7">
    <location>
        <begin position="42"/>
        <end position="236"/>
    </location>
</feature>
<dbReference type="InterPro" id="IPR029062">
    <property type="entry name" value="Class_I_gatase-like"/>
</dbReference>
<evidence type="ECO:0000256" key="1">
    <source>
        <dbReference type="ARBA" id="ARBA00022448"/>
    </source>
</evidence>
<evidence type="ECO:0000259" key="6">
    <source>
        <dbReference type="Pfam" id="PF00127"/>
    </source>
</evidence>
<dbReference type="GO" id="GO:0005507">
    <property type="term" value="F:copper ion binding"/>
    <property type="evidence" value="ECO:0007669"/>
    <property type="project" value="InterPro"/>
</dbReference>
<evidence type="ECO:0000313" key="10">
    <source>
        <dbReference type="Proteomes" id="UP000198432"/>
    </source>
</evidence>
<dbReference type="SUPFAM" id="SSF63829">
    <property type="entry name" value="Calcium-dependent phosphotriesterase"/>
    <property type="match status" value="1"/>
</dbReference>
<protein>
    <submittedName>
        <fullName evidence="9">Putative membrane-bound dehydrogenase domain-containing protein</fullName>
    </submittedName>
</protein>
<dbReference type="InterPro" id="IPR011042">
    <property type="entry name" value="6-blade_b-propeller_TolB-like"/>
</dbReference>
<dbReference type="Gene3D" id="2.60.40.420">
    <property type="entry name" value="Cupredoxins - blue copper proteins"/>
    <property type="match status" value="1"/>
</dbReference>
<evidence type="ECO:0000259" key="8">
    <source>
        <dbReference type="Pfam" id="PF23500"/>
    </source>
</evidence>
<feature type="region of interest" description="Disordered" evidence="5">
    <location>
        <begin position="628"/>
        <end position="648"/>
    </location>
</feature>
<dbReference type="InterPro" id="IPR000923">
    <property type="entry name" value="BlueCu_1"/>
</dbReference>
<accession>A0A239KFQ1</accession>
<dbReference type="CDD" id="cd04233">
    <property type="entry name" value="Auracyanin"/>
    <property type="match status" value="1"/>
</dbReference>
<dbReference type="SUPFAM" id="SSF52317">
    <property type="entry name" value="Class I glutamine amidotransferase-like"/>
    <property type="match status" value="1"/>
</dbReference>
<dbReference type="SUPFAM" id="SSF49785">
    <property type="entry name" value="Galactose-binding domain-like"/>
    <property type="match status" value="1"/>
</dbReference>
<dbReference type="InterPro" id="IPR011989">
    <property type="entry name" value="ARM-like"/>
</dbReference>
<evidence type="ECO:0000256" key="3">
    <source>
        <dbReference type="ARBA" id="ARBA00022982"/>
    </source>
</evidence>
<evidence type="ECO:0000256" key="4">
    <source>
        <dbReference type="ARBA" id="ARBA00023008"/>
    </source>
</evidence>
<dbReference type="Pfam" id="PF06283">
    <property type="entry name" value="ThuA"/>
    <property type="match status" value="1"/>
</dbReference>
<dbReference type="Gene3D" id="3.40.50.880">
    <property type="match status" value="1"/>
</dbReference>
<sequence>MLLMKNIAPKILLLLLGGLLFSCNALREQDDTGPRRLELLFLGHNSEHHNSAAYMPLLGGSLAKEGINLTYTDDLSDLNEENLAQYDGLIIYANHEQISPSQEEALVNFVEEGKGLVPVHCASFCFQNSEKYIEMVGAQFQKHETGVFQAHITNKEHPLMKGVEEFSTWDETYVHQKHNPNRTILMERVEGEHSEPWTWVREQGKGRVFYTAYGHDERTWNHPGFHKLMREGILWAVGDQAKAQWEEFRKSMPNLVYRPEANIPNYENRDPAPLYQEPLSPEESQKLIQVPAGFKLELFASEPNIINPIAMEWDERGRLWVIETVDYPNSVRDEDGVGDDRIKICEDTDGDGKADKFTVFADKLNIPTSMTFARGGLIVAQAPHFLFLKDTDGDDRADVREVLIDGWGTFDTHAGPSNLKYGIDNQIWGVVGYSGFDGTIAGQPRKFSQGVYRFAPDASTFEFVGKTSNNTWGLGFTEANDVFASTANNVHSVFVGIPSKHFQDVEGIPADGSAKIDGHYAMHPITDKVRQVDVFGGFTAASGHNFYTARNYPEAYWNKVALVCEPTGHLVHMAKIEKEGAGFVEKDGWNLLASADEWVSPVEAKVGPDGAVWVLDWYNFIIQHNPTPSPERGGYQAENGAGNAYENPLRDKSHGRIWRVVHKQAKDHEPIELDKEDTGQLLEALGNDNMFWRLTAQRLLVERGKTDVLPALYDLVKNSQADAQGFNPAALHALWTIQGLGALEKGDKEAVAVVKAALKNEATAVRKAALQTLPNATWANEAFLQSNLIKDSDPNTQLAALLKLAEQEPSDALGKTLYALSKTDEVKQDVWLSKAVYVAANRHAKGFMAAFLQEHPDYGKQRQQQAKAESIAREQPAMDDAHWKLMKLPTYIENAGLDMDGEVWFRRVVDVPAGIAGRKAMLSLGPIDDTDETWVNGVKVGGMQSSWDKKRLYQVPAGVLKAGKNVVAVRLEDTGSAGGFGGKAEELFLEAGGKKLPLSGDWKYEVTNVLNGGDKNILLEEGVAEVFAKANWNRAAQRAAGATASAEAPQQIRISVIKNEMKYNLKDFTVEAGRPVEIIFENPDFMQHNLVITKPGALETVGAAADKLASAKNGADLQYVPQMPEVLFNTKLVNPEETVKLTFTAPDKTGDYPYVCTFPGHWRIMNGTMKVVPAKKPL</sequence>
<dbReference type="Gene3D" id="1.25.10.10">
    <property type="entry name" value="Leucine-rich Repeat Variant"/>
    <property type="match status" value="1"/>
</dbReference>
<reference evidence="10" key="1">
    <citation type="submission" date="2017-06" db="EMBL/GenBank/DDBJ databases">
        <authorList>
            <person name="Varghese N."/>
            <person name="Submissions S."/>
        </authorList>
    </citation>
    <scope>NUCLEOTIDE SEQUENCE [LARGE SCALE GENOMIC DNA]</scope>
    <source>
        <strain evidence="10">NKM1</strain>
    </source>
</reference>
<dbReference type="InterPro" id="IPR055557">
    <property type="entry name" value="DUF7133"/>
</dbReference>
<dbReference type="Pfam" id="PF00127">
    <property type="entry name" value="Copper-bind"/>
    <property type="match status" value="1"/>
</dbReference>
<evidence type="ECO:0000256" key="2">
    <source>
        <dbReference type="ARBA" id="ARBA00022723"/>
    </source>
</evidence>
<organism evidence="9 10">
    <name type="scientific">Pontibacter ummariensis</name>
    <dbReference type="NCBI Taxonomy" id="1610492"/>
    <lineage>
        <taxon>Bacteria</taxon>
        <taxon>Pseudomonadati</taxon>
        <taxon>Bacteroidota</taxon>
        <taxon>Cytophagia</taxon>
        <taxon>Cytophagales</taxon>
        <taxon>Hymenobacteraceae</taxon>
        <taxon>Pontibacter</taxon>
    </lineage>
</organism>
<dbReference type="NCBIfam" id="TIGR02604">
    <property type="entry name" value="Piru_Ver_Nterm"/>
    <property type="match status" value="1"/>
</dbReference>
<dbReference type="SUPFAM" id="SSF48371">
    <property type="entry name" value="ARM repeat"/>
    <property type="match status" value="1"/>
</dbReference>
<dbReference type="InterPro" id="IPR013428">
    <property type="entry name" value="Membrane-bound_put_N"/>
</dbReference>
<evidence type="ECO:0000259" key="7">
    <source>
        <dbReference type="Pfam" id="PF06283"/>
    </source>
</evidence>
<dbReference type="GO" id="GO:0009055">
    <property type="term" value="F:electron transfer activity"/>
    <property type="evidence" value="ECO:0007669"/>
    <property type="project" value="InterPro"/>
</dbReference>
<dbReference type="InterPro" id="IPR016024">
    <property type="entry name" value="ARM-type_fold"/>
</dbReference>
<keyword evidence="1" id="KW-0813">Transport</keyword>